<feature type="compositionally biased region" description="Basic and acidic residues" evidence="7">
    <location>
        <begin position="12"/>
        <end position="23"/>
    </location>
</feature>
<feature type="region of interest" description="Disordered" evidence="7">
    <location>
        <begin position="12"/>
        <end position="53"/>
    </location>
</feature>
<dbReference type="GO" id="GO:0016787">
    <property type="term" value="F:hydrolase activity"/>
    <property type="evidence" value="ECO:0007669"/>
    <property type="project" value="UniProtKB-KW"/>
</dbReference>
<dbReference type="Gene3D" id="2.40.70.10">
    <property type="entry name" value="Acid Proteases"/>
    <property type="match status" value="1"/>
</dbReference>
<dbReference type="GO" id="GO:0003964">
    <property type="term" value="F:RNA-directed DNA polymerase activity"/>
    <property type="evidence" value="ECO:0007669"/>
    <property type="project" value="UniProtKB-KW"/>
</dbReference>
<dbReference type="EMBL" id="JAVXUP010000827">
    <property type="protein sequence ID" value="KAK3020198.1"/>
    <property type="molecule type" value="Genomic_DNA"/>
</dbReference>
<evidence type="ECO:0000259" key="8">
    <source>
        <dbReference type="Pfam" id="PF17917"/>
    </source>
</evidence>
<evidence type="ECO:0000256" key="2">
    <source>
        <dbReference type="ARBA" id="ARBA00022695"/>
    </source>
</evidence>
<organism evidence="9 10">
    <name type="scientific">Escallonia herrerae</name>
    <dbReference type="NCBI Taxonomy" id="1293975"/>
    <lineage>
        <taxon>Eukaryota</taxon>
        <taxon>Viridiplantae</taxon>
        <taxon>Streptophyta</taxon>
        <taxon>Embryophyta</taxon>
        <taxon>Tracheophyta</taxon>
        <taxon>Spermatophyta</taxon>
        <taxon>Magnoliopsida</taxon>
        <taxon>eudicotyledons</taxon>
        <taxon>Gunneridae</taxon>
        <taxon>Pentapetalae</taxon>
        <taxon>asterids</taxon>
        <taxon>campanulids</taxon>
        <taxon>Escalloniales</taxon>
        <taxon>Escalloniaceae</taxon>
        <taxon>Escallonia</taxon>
    </lineage>
</organism>
<comment type="caution">
    <text evidence="9">The sequence shown here is derived from an EMBL/GenBank/DDBJ whole genome shotgun (WGS) entry which is preliminary data.</text>
</comment>
<dbReference type="AlphaFoldDB" id="A0AA88W666"/>
<proteinExistence type="predicted"/>
<evidence type="ECO:0000256" key="6">
    <source>
        <dbReference type="ARBA" id="ARBA00022918"/>
    </source>
</evidence>
<evidence type="ECO:0000256" key="4">
    <source>
        <dbReference type="ARBA" id="ARBA00022759"/>
    </source>
</evidence>
<evidence type="ECO:0000313" key="10">
    <source>
        <dbReference type="Proteomes" id="UP001188597"/>
    </source>
</evidence>
<sequence length="363" mass="40864">MTDLLDRVEKYLWAEEDSAHPQEEPNSNQKRRDRTDSRNPDSESKRTRVTMPRPFTPLTASREHILNQVTLTQGPTKQPRASTLLEFNDSNLEGVICPFDDALIITLQVDAYNVKRILVDTGSSANIIFEEAFSQMGIFKERVKPISSPLYGFTGASAPVEGIIPFTVIVGTAPLQCVQTIDFLVVKVKSSYNGILGRTVSAILIQEQDSKKFPIYYVSKVLQGAELRYPITEKLSFSLLIAARKLRPYFQSHTITMLTDKPLRWILHKPDVSECLVPWSIELGKFDIQYKPRPSIKGDLVLRRMDVSVPRDAIGKLSPNWEGPYRLLDESCFPHEQSSSLRPVPSQQQSISPPQAALGLVPE</sequence>
<keyword evidence="4" id="KW-0255">Endonuclease</keyword>
<dbReference type="PANTHER" id="PTHR48475">
    <property type="entry name" value="RIBONUCLEASE H"/>
    <property type="match status" value="1"/>
</dbReference>
<feature type="compositionally biased region" description="Low complexity" evidence="7">
    <location>
        <begin position="343"/>
        <end position="355"/>
    </location>
</feature>
<feature type="domain" description="Reverse transcriptase RNase H-like" evidence="8">
    <location>
        <begin position="199"/>
        <end position="286"/>
    </location>
</feature>
<dbReference type="InterPro" id="IPR043502">
    <property type="entry name" value="DNA/RNA_pol_sf"/>
</dbReference>
<keyword evidence="10" id="KW-1185">Reference proteome</keyword>
<dbReference type="Pfam" id="PF17917">
    <property type="entry name" value="RT_RNaseH"/>
    <property type="match status" value="1"/>
</dbReference>
<reference evidence="9" key="1">
    <citation type="submission" date="2022-12" db="EMBL/GenBank/DDBJ databases">
        <title>Draft genome assemblies for two species of Escallonia (Escalloniales).</title>
        <authorList>
            <person name="Chanderbali A."/>
            <person name="Dervinis C."/>
            <person name="Anghel I."/>
            <person name="Soltis D."/>
            <person name="Soltis P."/>
            <person name="Zapata F."/>
        </authorList>
    </citation>
    <scope>NUCLEOTIDE SEQUENCE</scope>
    <source>
        <strain evidence="9">UCBG64.0493</strain>
        <tissue evidence="9">Leaf</tissue>
    </source>
</reference>
<evidence type="ECO:0000313" key="9">
    <source>
        <dbReference type="EMBL" id="KAK3020198.1"/>
    </source>
</evidence>
<keyword evidence="5" id="KW-0378">Hydrolase</keyword>
<dbReference type="InterPro" id="IPR041373">
    <property type="entry name" value="RT_RNaseH"/>
</dbReference>
<dbReference type="InterPro" id="IPR021109">
    <property type="entry name" value="Peptidase_aspartic_dom_sf"/>
</dbReference>
<keyword evidence="6" id="KW-0695">RNA-directed DNA polymerase</keyword>
<accession>A0AA88W666</accession>
<keyword evidence="1" id="KW-0808">Transferase</keyword>
<name>A0AA88W666_9ASTE</name>
<keyword evidence="3" id="KW-0540">Nuclease</keyword>
<evidence type="ECO:0000256" key="1">
    <source>
        <dbReference type="ARBA" id="ARBA00022679"/>
    </source>
</evidence>
<feature type="region of interest" description="Disordered" evidence="7">
    <location>
        <begin position="334"/>
        <end position="363"/>
    </location>
</feature>
<gene>
    <name evidence="9" type="ORF">RJ639_047142</name>
</gene>
<keyword evidence="2" id="KW-0548">Nucleotidyltransferase</keyword>
<dbReference type="SUPFAM" id="SSF50630">
    <property type="entry name" value="Acid proteases"/>
    <property type="match status" value="1"/>
</dbReference>
<protein>
    <recommendedName>
        <fullName evidence="8">Reverse transcriptase RNase H-like domain-containing protein</fullName>
    </recommendedName>
</protein>
<feature type="compositionally biased region" description="Basic and acidic residues" evidence="7">
    <location>
        <begin position="33"/>
        <end position="46"/>
    </location>
</feature>
<evidence type="ECO:0000256" key="3">
    <source>
        <dbReference type="ARBA" id="ARBA00022722"/>
    </source>
</evidence>
<dbReference type="SUPFAM" id="SSF56672">
    <property type="entry name" value="DNA/RNA polymerases"/>
    <property type="match status" value="1"/>
</dbReference>
<evidence type="ECO:0000256" key="7">
    <source>
        <dbReference type="SAM" id="MobiDB-lite"/>
    </source>
</evidence>
<dbReference type="Proteomes" id="UP001188597">
    <property type="component" value="Unassembled WGS sequence"/>
</dbReference>
<dbReference type="CDD" id="cd00303">
    <property type="entry name" value="retropepsin_like"/>
    <property type="match status" value="1"/>
</dbReference>
<evidence type="ECO:0000256" key="5">
    <source>
        <dbReference type="ARBA" id="ARBA00022801"/>
    </source>
</evidence>
<dbReference type="GO" id="GO:0004519">
    <property type="term" value="F:endonuclease activity"/>
    <property type="evidence" value="ECO:0007669"/>
    <property type="project" value="UniProtKB-KW"/>
</dbReference>
<dbReference type="PANTHER" id="PTHR48475:SF2">
    <property type="entry name" value="RIBONUCLEASE H"/>
    <property type="match status" value="1"/>
</dbReference>